<evidence type="ECO:0000313" key="3">
    <source>
        <dbReference type="Proteomes" id="UP000824014"/>
    </source>
</evidence>
<sequence>MTRTKKTQAASAADTPTEQATVPAEASEQAPMVSETETGVSSVEEPTGSPSNVDTNTLSAPKQPEHPAFLTDYIKHYPNNKTFHVTTDRMVFLAGDLGLAELHQQSLANGLKVKSYKIR</sequence>
<protein>
    <submittedName>
        <fullName evidence="2">Uncharacterized protein</fullName>
    </submittedName>
</protein>
<accession>A0A9D2DE53</accession>
<feature type="compositionally biased region" description="Polar residues" evidence="1">
    <location>
        <begin position="48"/>
        <end position="60"/>
    </location>
</feature>
<proteinExistence type="predicted"/>
<feature type="region of interest" description="Disordered" evidence="1">
    <location>
        <begin position="1"/>
        <end position="64"/>
    </location>
</feature>
<reference evidence="2" key="2">
    <citation type="submission" date="2021-04" db="EMBL/GenBank/DDBJ databases">
        <authorList>
            <person name="Gilroy R."/>
        </authorList>
    </citation>
    <scope>NUCLEOTIDE SEQUENCE</scope>
    <source>
        <strain evidence="2">ChiHjej11B10-19426</strain>
    </source>
</reference>
<evidence type="ECO:0000313" key="2">
    <source>
        <dbReference type="EMBL" id="HIZ15169.1"/>
    </source>
</evidence>
<feature type="compositionally biased region" description="Polar residues" evidence="1">
    <location>
        <begin position="7"/>
        <end position="20"/>
    </location>
</feature>
<gene>
    <name evidence="2" type="ORF">H9816_04595</name>
</gene>
<name>A0A9D2DE53_9BACT</name>
<dbReference type="EMBL" id="DXCC01000015">
    <property type="protein sequence ID" value="HIZ15169.1"/>
    <property type="molecule type" value="Genomic_DNA"/>
</dbReference>
<comment type="caution">
    <text evidence="2">The sequence shown here is derived from an EMBL/GenBank/DDBJ whole genome shotgun (WGS) entry which is preliminary data.</text>
</comment>
<evidence type="ECO:0000256" key="1">
    <source>
        <dbReference type="SAM" id="MobiDB-lite"/>
    </source>
</evidence>
<dbReference type="Proteomes" id="UP000824014">
    <property type="component" value="Unassembled WGS sequence"/>
</dbReference>
<organism evidence="2 3">
    <name type="scientific">Candidatus Tidjanibacter faecipullorum</name>
    <dbReference type="NCBI Taxonomy" id="2838766"/>
    <lineage>
        <taxon>Bacteria</taxon>
        <taxon>Pseudomonadati</taxon>
        <taxon>Bacteroidota</taxon>
        <taxon>Bacteroidia</taxon>
        <taxon>Bacteroidales</taxon>
        <taxon>Rikenellaceae</taxon>
        <taxon>Tidjanibacter</taxon>
    </lineage>
</organism>
<dbReference type="AlphaFoldDB" id="A0A9D2DE53"/>
<feature type="compositionally biased region" description="Low complexity" evidence="1">
    <location>
        <begin position="33"/>
        <end position="47"/>
    </location>
</feature>
<reference evidence="2" key="1">
    <citation type="journal article" date="2021" name="PeerJ">
        <title>Extensive microbial diversity within the chicken gut microbiome revealed by metagenomics and culture.</title>
        <authorList>
            <person name="Gilroy R."/>
            <person name="Ravi A."/>
            <person name="Getino M."/>
            <person name="Pursley I."/>
            <person name="Horton D.L."/>
            <person name="Alikhan N.F."/>
            <person name="Baker D."/>
            <person name="Gharbi K."/>
            <person name="Hall N."/>
            <person name="Watson M."/>
            <person name="Adriaenssens E.M."/>
            <person name="Foster-Nyarko E."/>
            <person name="Jarju S."/>
            <person name="Secka A."/>
            <person name="Antonio M."/>
            <person name="Oren A."/>
            <person name="Chaudhuri R.R."/>
            <person name="La Ragione R."/>
            <person name="Hildebrand F."/>
            <person name="Pallen M.J."/>
        </authorList>
    </citation>
    <scope>NUCLEOTIDE SEQUENCE</scope>
    <source>
        <strain evidence="2">ChiHjej11B10-19426</strain>
    </source>
</reference>